<dbReference type="EMBL" id="NASZ01000005">
    <property type="protein sequence ID" value="MBD0724597.1"/>
    <property type="molecule type" value="Genomic_DNA"/>
</dbReference>
<evidence type="ECO:0000256" key="1">
    <source>
        <dbReference type="SAM" id="Phobius"/>
    </source>
</evidence>
<keyword evidence="1" id="KW-0812">Transmembrane</keyword>
<organism evidence="2 3">
    <name type="scientific">Flavobacterium pokkalii</name>
    <dbReference type="NCBI Taxonomy" id="1940408"/>
    <lineage>
        <taxon>Bacteria</taxon>
        <taxon>Pseudomonadati</taxon>
        <taxon>Bacteroidota</taxon>
        <taxon>Flavobacteriia</taxon>
        <taxon>Flavobacteriales</taxon>
        <taxon>Flavobacteriaceae</taxon>
        <taxon>Flavobacterium</taxon>
    </lineage>
</organism>
<feature type="transmembrane region" description="Helical" evidence="1">
    <location>
        <begin position="160"/>
        <end position="181"/>
    </location>
</feature>
<gene>
    <name evidence="2" type="ORF">B6A10_05345</name>
</gene>
<dbReference type="RefSeq" id="WP_188220003.1">
    <property type="nucleotide sequence ID" value="NZ_NASZ01000005.1"/>
</dbReference>
<accession>A0ABR7UQD9</accession>
<protein>
    <submittedName>
        <fullName evidence="2">Uncharacterized protein</fullName>
    </submittedName>
</protein>
<evidence type="ECO:0000313" key="2">
    <source>
        <dbReference type="EMBL" id="MBD0724597.1"/>
    </source>
</evidence>
<dbReference type="Proteomes" id="UP000661715">
    <property type="component" value="Unassembled WGS sequence"/>
</dbReference>
<keyword evidence="3" id="KW-1185">Reference proteome</keyword>
<evidence type="ECO:0000313" key="3">
    <source>
        <dbReference type="Proteomes" id="UP000661715"/>
    </source>
</evidence>
<proteinExistence type="predicted"/>
<reference evidence="2 3" key="1">
    <citation type="journal article" date="2020" name="Microbiol. Res.">
        <title>Flavobacterium pokkalii sp. nov., a novel plant growth promoting native rhizobacteria isolated from pokkali rice grown in coastal saline affected agricultural regions of southern India, Kerala.</title>
        <authorList>
            <person name="Menon R.R."/>
            <person name="Kumari S."/>
            <person name="Viver T."/>
            <person name="Rameshkumar N."/>
        </authorList>
    </citation>
    <scope>NUCLEOTIDE SEQUENCE [LARGE SCALE GENOMIC DNA]</scope>
    <source>
        <strain evidence="2 3">L1I52</strain>
    </source>
</reference>
<comment type="caution">
    <text evidence="2">The sequence shown here is derived from an EMBL/GenBank/DDBJ whole genome shotgun (WGS) entry which is preliminary data.</text>
</comment>
<sequence>MREIIKFFPVTTILLTYLFVCGSLYLIGFWSIFNIDAFSLISLYDIPKNFVYPLMISQGTYFINMLLGQSLHQLSFINQENNTENFIKINENWSPKKKKIIIFLTLKDLWPIIIIFSLPLIISNHEKNILYWSISSLILSYFLLYKFVNFSSVKLYIPNIYIRFYLGHFLTFFPISCFSVGKIESLKIYHNKKEIRYFDIISKDNKTQINDPKCLKFIGFISDKVIYSTLDNQKTFILNKDSSDGFQLSNN</sequence>
<name>A0ABR7UQD9_9FLAO</name>
<keyword evidence="1" id="KW-0472">Membrane</keyword>
<feature type="transmembrane region" description="Helical" evidence="1">
    <location>
        <begin position="129"/>
        <end position="148"/>
    </location>
</feature>
<keyword evidence="1" id="KW-1133">Transmembrane helix</keyword>
<feature type="transmembrane region" description="Helical" evidence="1">
    <location>
        <begin position="100"/>
        <end position="123"/>
    </location>
</feature>
<feature type="transmembrane region" description="Helical" evidence="1">
    <location>
        <begin position="7"/>
        <end position="30"/>
    </location>
</feature>